<gene>
    <name evidence="2" type="ORF">DWB68_07380</name>
</gene>
<dbReference type="Gene3D" id="1.10.287.1060">
    <property type="entry name" value="ESAT-6-like"/>
    <property type="match status" value="1"/>
</dbReference>
<organism evidence="2 3">
    <name type="scientific">Galactobacter valiniphilus</name>
    <dbReference type="NCBI Taxonomy" id="2676122"/>
    <lineage>
        <taxon>Bacteria</taxon>
        <taxon>Bacillati</taxon>
        <taxon>Actinomycetota</taxon>
        <taxon>Actinomycetes</taxon>
        <taxon>Micrococcales</taxon>
        <taxon>Micrococcaceae</taxon>
        <taxon>Galactobacter</taxon>
    </lineage>
</organism>
<evidence type="ECO:0000313" key="2">
    <source>
        <dbReference type="EMBL" id="RII42373.1"/>
    </source>
</evidence>
<proteinExistence type="inferred from homology"/>
<reference evidence="2 3" key="1">
    <citation type="submission" date="2018-07" db="EMBL/GenBank/DDBJ databases">
        <title>Arthrobacter sp. nov., isolated from raw cow's milk with high bacterial count.</title>
        <authorList>
            <person name="Hahne J."/>
            <person name="Isele D."/>
            <person name="Lipski A."/>
        </authorList>
    </citation>
    <scope>NUCLEOTIDE SEQUENCE [LARGE SCALE GENOMIC DNA]</scope>
    <source>
        <strain evidence="2 3">JZ R-35</strain>
    </source>
</reference>
<comment type="similarity">
    <text evidence="1">Belongs to the WXG100 family.</text>
</comment>
<dbReference type="NCBIfam" id="TIGR03930">
    <property type="entry name" value="WXG100_ESAT6"/>
    <property type="match status" value="1"/>
</dbReference>
<dbReference type="AlphaFoldDB" id="A0A399J9W8"/>
<dbReference type="SUPFAM" id="SSF140453">
    <property type="entry name" value="EsxAB dimer-like"/>
    <property type="match status" value="1"/>
</dbReference>
<dbReference type="InterPro" id="IPR036689">
    <property type="entry name" value="ESAT-6-like_sf"/>
</dbReference>
<accession>A0A399J9W8</accession>
<dbReference type="InterPro" id="IPR010310">
    <property type="entry name" value="T7SS_ESAT-6-like"/>
</dbReference>
<dbReference type="Pfam" id="PF06013">
    <property type="entry name" value="WXG100"/>
    <property type="match status" value="1"/>
</dbReference>
<name>A0A399J9W8_9MICC</name>
<dbReference type="RefSeq" id="WP_119424502.1">
    <property type="nucleotide sequence ID" value="NZ_JBHOFJ010000011.1"/>
</dbReference>
<dbReference type="EMBL" id="QQXK01000012">
    <property type="protein sequence ID" value="RII42373.1"/>
    <property type="molecule type" value="Genomic_DNA"/>
</dbReference>
<sequence>MATFSTDTALMRTKSAQVLATAERVRSEVSSMHASLQDLSGSWSGAASQQFQGLITQWRQVQSKVEESLAQISRALSSASTQYDEVERANASLFSS</sequence>
<evidence type="ECO:0000256" key="1">
    <source>
        <dbReference type="RuleBase" id="RU362001"/>
    </source>
</evidence>
<comment type="caution">
    <text evidence="2">The sequence shown here is derived from an EMBL/GenBank/DDBJ whole genome shotgun (WGS) entry which is preliminary data.</text>
</comment>
<evidence type="ECO:0000313" key="3">
    <source>
        <dbReference type="Proteomes" id="UP000265419"/>
    </source>
</evidence>
<protein>
    <recommendedName>
        <fullName evidence="1">ESAT-6-like protein</fullName>
    </recommendedName>
</protein>
<keyword evidence="3" id="KW-1185">Reference proteome</keyword>
<dbReference type="Proteomes" id="UP000265419">
    <property type="component" value="Unassembled WGS sequence"/>
</dbReference>